<evidence type="ECO:0000313" key="10">
    <source>
        <dbReference type="Proteomes" id="UP000190890"/>
    </source>
</evidence>
<keyword evidence="3" id="KW-1003">Cell membrane</keyword>
<organism evidence="9 10">
    <name type="scientific">Clostridium puniceum</name>
    <dbReference type="NCBI Taxonomy" id="29367"/>
    <lineage>
        <taxon>Bacteria</taxon>
        <taxon>Bacillati</taxon>
        <taxon>Bacillota</taxon>
        <taxon>Clostridia</taxon>
        <taxon>Eubacteriales</taxon>
        <taxon>Clostridiaceae</taxon>
        <taxon>Clostridium</taxon>
    </lineage>
</organism>
<feature type="domain" description="MgtC/SapB/SrpB/YhiD N-terminal" evidence="8">
    <location>
        <begin position="24"/>
        <end position="148"/>
    </location>
</feature>
<proteinExistence type="inferred from homology"/>
<dbReference type="InterPro" id="IPR003416">
    <property type="entry name" value="MgtC/SapB/SrpB/YhiD_fam"/>
</dbReference>
<feature type="transmembrane region" description="Helical" evidence="7">
    <location>
        <begin position="49"/>
        <end position="68"/>
    </location>
</feature>
<dbReference type="PANTHER" id="PTHR33778">
    <property type="entry name" value="PROTEIN MGTC"/>
    <property type="match status" value="1"/>
</dbReference>
<dbReference type="Pfam" id="PF02308">
    <property type="entry name" value="MgtC"/>
    <property type="match status" value="1"/>
</dbReference>
<dbReference type="GO" id="GO:0005886">
    <property type="term" value="C:plasma membrane"/>
    <property type="evidence" value="ECO:0007669"/>
    <property type="project" value="UniProtKB-SubCell"/>
</dbReference>
<feature type="transmembrane region" description="Helical" evidence="7">
    <location>
        <begin position="20"/>
        <end position="37"/>
    </location>
</feature>
<comment type="caution">
    <text evidence="9">The sequence shown here is derived from an EMBL/GenBank/DDBJ whole genome shotgun (WGS) entry which is preliminary data.</text>
</comment>
<name>A0A1S8T8F4_9CLOT</name>
<keyword evidence="4 7" id="KW-0812">Transmembrane</keyword>
<protein>
    <submittedName>
        <fullName evidence="9">Putative Mg(2+) transport ATPase</fullName>
    </submittedName>
</protein>
<keyword evidence="5 7" id="KW-1133">Transmembrane helix</keyword>
<evidence type="ECO:0000256" key="5">
    <source>
        <dbReference type="ARBA" id="ARBA00022989"/>
    </source>
</evidence>
<evidence type="ECO:0000256" key="1">
    <source>
        <dbReference type="ARBA" id="ARBA00004651"/>
    </source>
</evidence>
<sequence length="235" mass="25520">MKDVINNVSIYLRELNTASIILRLTLATICGGILGAERGRKKRPAGLRTHILVCIGAAMVMITSQYMTDILKISTDASRMGAQVISGIGFLGAGTIIVVGRNEVKGLTTAAGLWSCACMGLAIGIGFYEGAIISCIFLIGVLTILHKLDLYSRTHSRILDVYAELKHITGVTNFMNSVKSDGTKISNIEIKKSNENDRHVIGLTMTLTLAEKIDHSEYILKLHSIENVLSIEEVM</sequence>
<dbReference type="STRING" id="29367.CLPUN_41760"/>
<feature type="transmembrane region" description="Helical" evidence="7">
    <location>
        <begin position="80"/>
        <end position="99"/>
    </location>
</feature>
<evidence type="ECO:0000256" key="2">
    <source>
        <dbReference type="ARBA" id="ARBA00009298"/>
    </source>
</evidence>
<evidence type="ECO:0000313" key="9">
    <source>
        <dbReference type="EMBL" id="OOM74036.1"/>
    </source>
</evidence>
<evidence type="ECO:0000256" key="7">
    <source>
        <dbReference type="SAM" id="Phobius"/>
    </source>
</evidence>
<dbReference type="InterPro" id="IPR049177">
    <property type="entry name" value="MgtC_SapB_SrpB_YhiD_N"/>
</dbReference>
<evidence type="ECO:0000259" key="8">
    <source>
        <dbReference type="Pfam" id="PF02308"/>
    </source>
</evidence>
<accession>A0A1S8T8F4</accession>
<keyword evidence="6 7" id="KW-0472">Membrane</keyword>
<dbReference type="PRINTS" id="PR01837">
    <property type="entry name" value="MGTCSAPBPROT"/>
</dbReference>
<comment type="similarity">
    <text evidence="2">Belongs to the MgtC/SapB family.</text>
</comment>
<dbReference type="PANTHER" id="PTHR33778:SF1">
    <property type="entry name" value="MAGNESIUM TRANSPORTER YHID-RELATED"/>
    <property type="match status" value="1"/>
</dbReference>
<evidence type="ECO:0000256" key="4">
    <source>
        <dbReference type="ARBA" id="ARBA00022692"/>
    </source>
</evidence>
<dbReference type="AlphaFoldDB" id="A0A1S8T8F4"/>
<reference evidence="9 10" key="1">
    <citation type="submission" date="2016-05" db="EMBL/GenBank/DDBJ databases">
        <title>Microbial solvent formation.</title>
        <authorList>
            <person name="Poehlein A."/>
            <person name="Montoya Solano J.D."/>
            <person name="Flitsch S."/>
            <person name="Krabben P."/>
            <person name="Duerre P."/>
            <person name="Daniel R."/>
        </authorList>
    </citation>
    <scope>NUCLEOTIDE SEQUENCE [LARGE SCALE GENOMIC DNA]</scope>
    <source>
        <strain evidence="9 10">DSM 2619</strain>
    </source>
</reference>
<gene>
    <name evidence="9" type="ORF">CLPUN_41760</name>
</gene>
<evidence type="ECO:0000256" key="6">
    <source>
        <dbReference type="ARBA" id="ARBA00023136"/>
    </source>
</evidence>
<comment type="subcellular location">
    <subcellularLocation>
        <location evidence="1">Cell membrane</location>
        <topology evidence="1">Multi-pass membrane protein</topology>
    </subcellularLocation>
</comment>
<evidence type="ECO:0000256" key="3">
    <source>
        <dbReference type="ARBA" id="ARBA00022475"/>
    </source>
</evidence>
<dbReference type="Proteomes" id="UP000190890">
    <property type="component" value="Unassembled WGS sequence"/>
</dbReference>
<dbReference type="EMBL" id="LZZM01000205">
    <property type="protein sequence ID" value="OOM74036.1"/>
    <property type="molecule type" value="Genomic_DNA"/>
</dbReference>
<keyword evidence="10" id="KW-1185">Reference proteome</keyword>
<feature type="transmembrane region" description="Helical" evidence="7">
    <location>
        <begin position="131"/>
        <end position="148"/>
    </location>
</feature>